<dbReference type="InterPro" id="IPR011990">
    <property type="entry name" value="TPR-like_helical_dom_sf"/>
</dbReference>
<feature type="compositionally biased region" description="Basic residues" evidence="1">
    <location>
        <begin position="1"/>
        <end position="24"/>
    </location>
</feature>
<dbReference type="Gene3D" id="1.25.40.10">
    <property type="entry name" value="Tetratricopeptide repeat domain"/>
    <property type="match status" value="1"/>
</dbReference>
<dbReference type="SUPFAM" id="SSF52540">
    <property type="entry name" value="P-loop containing nucleoside triphosphate hydrolases"/>
    <property type="match status" value="1"/>
</dbReference>
<gene>
    <name evidence="2" type="ORF">LOM8899_03380</name>
</gene>
<dbReference type="RefSeq" id="WP_093993410.1">
    <property type="nucleotide sequence ID" value="NZ_FXZK01000008.1"/>
</dbReference>
<dbReference type="SUPFAM" id="SSF48452">
    <property type="entry name" value="TPR-like"/>
    <property type="match status" value="1"/>
</dbReference>
<sequence>MSKSSKKKRQRARRKAEKLQRKHAASYERGTLLPPRFLDVADAEIVEVEPDPAQAVADPALLERSRAHWELGDWEQLAALADQPLEHHPDRAKLSLLAGVGLAQHGDMTVARRHVRQALEWGCPRDLVARVMAAGVHNSLGRAASLHQDEARALGHFETSIATVSPRVDAKALGRARNIHEKARLGQLPEAANLLEDGMLKMRDGVPPDSAQLQAMASSIKALQIELAAVRAKAGQQGSAGARRRHSPQPRGLVAPPFVAVIAGVPRSGSTWSYNAARLLCERNNLSYYAEWCEDYKPEDHPACDLHIVKLHAPEQLIETRHRIVTSYRDLAERLASLVRVGWLADEPEAIRKAARHQATLTEYWADKSDFEISYDDILHRPHIAVLGIAETLDIPCTEDMARGIADGLVTLKADAAEVNDRGHASDTLMHSDHRATDDQRRNYLAKVQAALAGGIGEGA</sequence>
<dbReference type="EMBL" id="FXZK01000008">
    <property type="protein sequence ID" value="SMY09215.1"/>
    <property type="molecule type" value="Genomic_DNA"/>
</dbReference>
<reference evidence="2 3" key="1">
    <citation type="submission" date="2017-05" db="EMBL/GenBank/DDBJ databases">
        <authorList>
            <person name="Song R."/>
            <person name="Chenine A.L."/>
            <person name="Ruprecht R.M."/>
        </authorList>
    </citation>
    <scope>NUCLEOTIDE SEQUENCE [LARGE SCALE GENOMIC DNA]</scope>
    <source>
        <strain evidence="2 3">CECT 8899</strain>
    </source>
</reference>
<evidence type="ECO:0000313" key="2">
    <source>
        <dbReference type="EMBL" id="SMY09215.1"/>
    </source>
</evidence>
<proteinExistence type="predicted"/>
<keyword evidence="3" id="KW-1185">Reference proteome</keyword>
<organism evidence="2 3">
    <name type="scientific">Flavimaricola marinus</name>
    <dbReference type="NCBI Taxonomy" id="1819565"/>
    <lineage>
        <taxon>Bacteria</taxon>
        <taxon>Pseudomonadati</taxon>
        <taxon>Pseudomonadota</taxon>
        <taxon>Alphaproteobacteria</taxon>
        <taxon>Rhodobacterales</taxon>
        <taxon>Paracoccaceae</taxon>
        <taxon>Flavimaricola</taxon>
    </lineage>
</organism>
<feature type="region of interest" description="Disordered" evidence="1">
    <location>
        <begin position="1"/>
        <end position="26"/>
    </location>
</feature>
<protein>
    <submittedName>
        <fullName evidence="2">Uncharacterized protein</fullName>
    </submittedName>
</protein>
<evidence type="ECO:0000313" key="3">
    <source>
        <dbReference type="Proteomes" id="UP000201613"/>
    </source>
</evidence>
<dbReference type="Proteomes" id="UP000201613">
    <property type="component" value="Unassembled WGS sequence"/>
</dbReference>
<dbReference type="OrthoDB" id="938855at2"/>
<name>A0A238LIJ0_9RHOB</name>
<accession>A0A238LIJ0</accession>
<dbReference type="Gene3D" id="3.40.50.300">
    <property type="entry name" value="P-loop containing nucleotide triphosphate hydrolases"/>
    <property type="match status" value="1"/>
</dbReference>
<evidence type="ECO:0000256" key="1">
    <source>
        <dbReference type="SAM" id="MobiDB-lite"/>
    </source>
</evidence>
<dbReference type="AlphaFoldDB" id="A0A238LIJ0"/>
<dbReference type="InterPro" id="IPR027417">
    <property type="entry name" value="P-loop_NTPase"/>
</dbReference>